<feature type="transmembrane region" description="Helical" evidence="1">
    <location>
        <begin position="404"/>
        <end position="423"/>
    </location>
</feature>
<feature type="transmembrane region" description="Helical" evidence="1">
    <location>
        <begin position="153"/>
        <end position="172"/>
    </location>
</feature>
<dbReference type="PROSITE" id="PS51257">
    <property type="entry name" value="PROKAR_LIPOPROTEIN"/>
    <property type="match status" value="1"/>
</dbReference>
<evidence type="ECO:0000256" key="1">
    <source>
        <dbReference type="SAM" id="Phobius"/>
    </source>
</evidence>
<keyword evidence="1" id="KW-0472">Membrane</keyword>
<evidence type="ECO:0008006" key="3">
    <source>
        <dbReference type="Google" id="ProtNLM"/>
    </source>
</evidence>
<protein>
    <recommendedName>
        <fullName evidence="3">Glycosyltransferase RgtA/B/C/D-like domain-containing protein</fullName>
    </recommendedName>
</protein>
<feature type="transmembrane region" description="Helical" evidence="1">
    <location>
        <begin position="178"/>
        <end position="199"/>
    </location>
</feature>
<feature type="transmembrane region" description="Helical" evidence="1">
    <location>
        <begin position="369"/>
        <end position="392"/>
    </location>
</feature>
<name>A0A381RJ76_9ZZZZ</name>
<organism evidence="2">
    <name type="scientific">marine metagenome</name>
    <dbReference type="NCBI Taxonomy" id="408172"/>
    <lineage>
        <taxon>unclassified sequences</taxon>
        <taxon>metagenomes</taxon>
        <taxon>ecological metagenomes</taxon>
    </lineage>
</organism>
<feature type="transmembrane region" description="Helical" evidence="1">
    <location>
        <begin position="429"/>
        <end position="452"/>
    </location>
</feature>
<dbReference type="EMBL" id="UINC01002013">
    <property type="protein sequence ID" value="SUZ91875.1"/>
    <property type="molecule type" value="Genomic_DNA"/>
</dbReference>
<feature type="transmembrane region" description="Helical" evidence="1">
    <location>
        <begin position="114"/>
        <end position="132"/>
    </location>
</feature>
<evidence type="ECO:0000313" key="2">
    <source>
        <dbReference type="EMBL" id="SUZ91875.1"/>
    </source>
</evidence>
<keyword evidence="1" id="KW-0812">Transmembrane</keyword>
<dbReference type="AlphaFoldDB" id="A0A381RJ76"/>
<proteinExistence type="predicted"/>
<accession>A0A381RJ76</accession>
<feature type="transmembrane region" description="Helical" evidence="1">
    <location>
        <begin position="464"/>
        <end position="485"/>
    </location>
</feature>
<gene>
    <name evidence="2" type="ORF">METZ01_LOCUS44729</name>
</gene>
<feature type="transmembrane region" description="Helical" evidence="1">
    <location>
        <begin position="89"/>
        <end position="108"/>
    </location>
</feature>
<feature type="transmembrane region" description="Helical" evidence="1">
    <location>
        <begin position="204"/>
        <end position="222"/>
    </location>
</feature>
<reference evidence="2" key="1">
    <citation type="submission" date="2018-05" db="EMBL/GenBank/DDBJ databases">
        <authorList>
            <person name="Lanie J.A."/>
            <person name="Ng W.-L."/>
            <person name="Kazmierczak K.M."/>
            <person name="Andrzejewski T.M."/>
            <person name="Davidsen T.M."/>
            <person name="Wayne K.J."/>
            <person name="Tettelin H."/>
            <person name="Glass J.I."/>
            <person name="Rusch D."/>
            <person name="Podicherti R."/>
            <person name="Tsui H.-C.T."/>
            <person name="Winkler M.E."/>
        </authorList>
    </citation>
    <scope>NUCLEOTIDE SEQUENCE</scope>
</reference>
<sequence>MARQQRHRADAVDNTPWAWVTVVFVGSCLFHLLTYGVRDDHFDRISRARQIVQYGELPFKDFFDPGFFLTLFSSAAVQATFGDNLLGEAVLNVGAFSAGFTLTFVLLLRITRSLPLAVLITGLSVAVGPRFYDYDKVFFYPLGAFLCWRYSERTSISNLVLLAVGTATAFWFRYDNGLYIACAGIVLLLGIHGTSAAFVRRIGAYVMVAVLVSLPCLLFLQVSGGVPEYARQIINYAARESNRTSLFHLPDLKIDNSAPLLAVKSRSGYPVKVRWTDGLGAAERVALEERFTLAEPVLDGGRTWWYRLEDNSVENVRRLIEDAHIEDTAFIDRGTAEVMSSEPLVAKLQRFVPLLRLQILPGVFSRANATAMLCYLFLVIPALGVLVIWWNSRRRWSTSARQREAARGLSLVTLCVLIDVFILREPFAARIGAVAPPLVILGTWVVSQLVLVPVEPARASEARLGWSVAHVLLVAFVGFGTLAVWSDKLSTMGVTPVPWREKLQRLAASPPSVALLPSGRLSGLVRYARECTGPGDRLMTTWFVPQLFTFASRGFAGGMVSFFGGHWSDTVFQQRVVNRLEEQSVPLVFIEKDTYGDFRRDFTLVDDYLNTNYQVAGESSFGDPYATEDGYRVLSRNRVPSNLTYESWQLPCFR</sequence>
<keyword evidence="1" id="KW-1133">Transmembrane helix</keyword>
<feature type="transmembrane region" description="Helical" evidence="1">
    <location>
        <begin position="17"/>
        <end position="37"/>
    </location>
</feature>